<keyword evidence="3" id="KW-1185">Reference proteome</keyword>
<accession>A0A543B325</accession>
<evidence type="ECO:0000259" key="1">
    <source>
        <dbReference type="PROSITE" id="PS51186"/>
    </source>
</evidence>
<dbReference type="PROSITE" id="PS51186">
    <property type="entry name" value="GNAT"/>
    <property type="match status" value="1"/>
</dbReference>
<dbReference type="AlphaFoldDB" id="A0A543B325"/>
<proteinExistence type="predicted"/>
<dbReference type="FunCoup" id="A0A543B325">
    <property type="interactions" value="6"/>
</dbReference>
<dbReference type="GO" id="GO:0016747">
    <property type="term" value="F:acyltransferase activity, transferring groups other than amino-acyl groups"/>
    <property type="evidence" value="ECO:0007669"/>
    <property type="project" value="InterPro"/>
</dbReference>
<dbReference type="OrthoDB" id="9796171at2"/>
<dbReference type="InterPro" id="IPR000182">
    <property type="entry name" value="GNAT_dom"/>
</dbReference>
<evidence type="ECO:0000313" key="2">
    <source>
        <dbReference type="EMBL" id="TQL79248.1"/>
    </source>
</evidence>
<dbReference type="Pfam" id="PF13673">
    <property type="entry name" value="Acetyltransf_10"/>
    <property type="match status" value="1"/>
</dbReference>
<dbReference type="InterPro" id="IPR016181">
    <property type="entry name" value="Acyl_CoA_acyltransferase"/>
</dbReference>
<reference evidence="2 3" key="1">
    <citation type="submission" date="2019-06" db="EMBL/GenBank/DDBJ databases">
        <title>Sequencing the genomes of 1000 actinobacteria strains.</title>
        <authorList>
            <person name="Klenk H.-P."/>
        </authorList>
    </citation>
    <scope>NUCLEOTIDE SEQUENCE [LARGE SCALE GENOMIC DNA]</scope>
    <source>
        <strain evidence="2 3">DSM 45928</strain>
    </source>
</reference>
<evidence type="ECO:0000313" key="3">
    <source>
        <dbReference type="Proteomes" id="UP000317043"/>
    </source>
</evidence>
<sequence length="147" mass="16684">MTVPPSEAVAVRRFDEMDAATLYRLLRLRVAVFVVEQNCPYQELDDRDTDAGTRHLWMERDGEVAGYLRVLSEPDGFRIGRVCTASPSRGHGVGRLLMARAMELIGGAPAVLDSQTYAREFYSRFGFVSEGEEFLEDDIPHIRMRRT</sequence>
<name>A0A543B325_9ACTN</name>
<protein>
    <submittedName>
        <fullName evidence="2">ElaA protein</fullName>
    </submittedName>
</protein>
<dbReference type="SUPFAM" id="SSF55729">
    <property type="entry name" value="Acyl-CoA N-acyltransferases (Nat)"/>
    <property type="match status" value="1"/>
</dbReference>
<gene>
    <name evidence="2" type="ORF">FB566_4849</name>
</gene>
<dbReference type="CDD" id="cd04301">
    <property type="entry name" value="NAT_SF"/>
    <property type="match status" value="1"/>
</dbReference>
<comment type="caution">
    <text evidence="2">The sequence shown here is derived from an EMBL/GenBank/DDBJ whole genome shotgun (WGS) entry which is preliminary data.</text>
</comment>
<feature type="domain" description="N-acetyltransferase" evidence="1">
    <location>
        <begin position="9"/>
        <end position="147"/>
    </location>
</feature>
<dbReference type="InParanoid" id="A0A543B325"/>
<dbReference type="Gene3D" id="3.40.630.30">
    <property type="match status" value="1"/>
</dbReference>
<dbReference type="EMBL" id="VFOW01000001">
    <property type="protein sequence ID" value="TQL79248.1"/>
    <property type="molecule type" value="Genomic_DNA"/>
</dbReference>
<dbReference type="Proteomes" id="UP000317043">
    <property type="component" value="Unassembled WGS sequence"/>
</dbReference>
<dbReference type="RefSeq" id="WP_142044407.1">
    <property type="nucleotide sequence ID" value="NZ_JBHTGS010000002.1"/>
</dbReference>
<organism evidence="2 3">
    <name type="scientific">Stackebrandtia endophytica</name>
    <dbReference type="NCBI Taxonomy" id="1496996"/>
    <lineage>
        <taxon>Bacteria</taxon>
        <taxon>Bacillati</taxon>
        <taxon>Actinomycetota</taxon>
        <taxon>Actinomycetes</taxon>
        <taxon>Glycomycetales</taxon>
        <taxon>Glycomycetaceae</taxon>
        <taxon>Stackebrandtia</taxon>
    </lineage>
</organism>